<sequence length="174" mass="19262">MRSRFCRDNCFTMVSGLLLGASTLFVVIVCAVGGPLHASCTIEWSWDAKCSDVNNAIVKQIALWKTDDNCKGGGEKCLYALVSRTDRIIKATHTTPKKGYVDDLTFTFTQNSNICNVNGHSTSETWYAVLDYSTNYCNLNNLITGAGLDKAKAYSETTSDRICTQYSSRNCDKY</sequence>
<proteinExistence type="predicted"/>
<dbReference type="PANTHER" id="PTHR38564">
    <property type="entry name" value="SI:CH73-250A16.5-RELATED"/>
    <property type="match status" value="1"/>
</dbReference>
<accession>A0A8J1XKF1</accession>
<dbReference type="PANTHER" id="PTHR38564:SF2">
    <property type="entry name" value="WU:FC46H12 PRECURSOR"/>
    <property type="match status" value="1"/>
</dbReference>
<name>A0A8J1XKF1_OWEFU</name>
<dbReference type="Proteomes" id="UP000749559">
    <property type="component" value="Unassembled WGS sequence"/>
</dbReference>
<protein>
    <submittedName>
        <fullName evidence="1">Uncharacterized protein</fullName>
    </submittedName>
</protein>
<evidence type="ECO:0000313" key="1">
    <source>
        <dbReference type="EMBL" id="CAH1798176.1"/>
    </source>
</evidence>
<dbReference type="AlphaFoldDB" id="A0A8J1XKF1"/>
<keyword evidence="2" id="KW-1185">Reference proteome</keyword>
<dbReference type="OrthoDB" id="5946254at2759"/>
<dbReference type="EMBL" id="CAIIXF020000011">
    <property type="protein sequence ID" value="CAH1798176.1"/>
    <property type="molecule type" value="Genomic_DNA"/>
</dbReference>
<gene>
    <name evidence="1" type="ORF">OFUS_LOCUS22347</name>
</gene>
<organism evidence="1 2">
    <name type="scientific">Owenia fusiformis</name>
    <name type="common">Polychaete worm</name>
    <dbReference type="NCBI Taxonomy" id="6347"/>
    <lineage>
        <taxon>Eukaryota</taxon>
        <taxon>Metazoa</taxon>
        <taxon>Spiralia</taxon>
        <taxon>Lophotrochozoa</taxon>
        <taxon>Annelida</taxon>
        <taxon>Polychaeta</taxon>
        <taxon>Sedentaria</taxon>
        <taxon>Canalipalpata</taxon>
        <taxon>Sabellida</taxon>
        <taxon>Oweniida</taxon>
        <taxon>Oweniidae</taxon>
        <taxon>Owenia</taxon>
    </lineage>
</organism>
<evidence type="ECO:0000313" key="2">
    <source>
        <dbReference type="Proteomes" id="UP000749559"/>
    </source>
</evidence>
<reference evidence="1" key="1">
    <citation type="submission" date="2022-03" db="EMBL/GenBank/DDBJ databases">
        <authorList>
            <person name="Martin C."/>
        </authorList>
    </citation>
    <scope>NUCLEOTIDE SEQUENCE</scope>
</reference>
<comment type="caution">
    <text evidence="1">The sequence shown here is derived from an EMBL/GenBank/DDBJ whole genome shotgun (WGS) entry which is preliminary data.</text>
</comment>